<evidence type="ECO:0000256" key="11">
    <source>
        <dbReference type="PROSITE-ProRule" id="PRU00560"/>
    </source>
</evidence>
<comment type="catalytic activity">
    <reaction evidence="10">
        <text>ATP + H2O = ADP + phosphate + H(+)</text>
        <dbReference type="Rhea" id="RHEA:13065"/>
        <dbReference type="ChEBI" id="CHEBI:15377"/>
        <dbReference type="ChEBI" id="CHEBI:15378"/>
        <dbReference type="ChEBI" id="CHEBI:30616"/>
        <dbReference type="ChEBI" id="CHEBI:43474"/>
        <dbReference type="ChEBI" id="CHEBI:456216"/>
        <dbReference type="EC" id="5.6.2.4"/>
    </reaction>
</comment>
<dbReference type="InterPro" id="IPR014016">
    <property type="entry name" value="UvrD-like_ATP-bd"/>
</dbReference>
<keyword evidence="7" id="KW-0413">Isomerase</keyword>
<dbReference type="GO" id="GO:0005524">
    <property type="term" value="F:ATP binding"/>
    <property type="evidence" value="ECO:0007669"/>
    <property type="project" value="UniProtKB-UniRule"/>
</dbReference>
<dbReference type="GO" id="GO:0033202">
    <property type="term" value="C:DNA helicase complex"/>
    <property type="evidence" value="ECO:0007669"/>
    <property type="project" value="TreeGrafter"/>
</dbReference>
<accession>A0A2H0RMH9</accession>
<dbReference type="EC" id="5.6.2.4" evidence="9"/>
<protein>
    <recommendedName>
        <fullName evidence="9">DNA 3'-5' helicase</fullName>
        <ecNumber evidence="9">5.6.2.4</ecNumber>
    </recommendedName>
</protein>
<sequence>MSAYLNDLNEMQREAVVHKDGPLLILAGAGAGKTRTIAYRILHLVAEGVPSESILAITFTNKAARELKERVSLLLKEHLSTSQKRGGEPTICTFHSLGVQMIKRYAGSLGLTRWFTILDRDESLAIIKRAIKKAGLDPKDEEPKSHLAIISREKARLHSWEDFAKDANGYQEELATRIWADYEKEKQKSGALDFDDLIVRPVSLLQSNVGAKRYYEELYPYLHIDEYQDTNTAQFEFARLLSGKNRNICVVGDGDQSVYGWREADYRNILNFETHYEGARTVLLEENYRSTQNILCAANSIIAQNTLRKEKNLFTKGVEGEKIVLYGALDGVSEARYVAKTCERLLETGVLASEIAVLYRANFLSRSFEEAFLSLGIPYHIVGTAFYERKEVKDTLAYIRASVNKDDMVSFARIVNTPRRGIGSATLDAVLAGREEGLSSGAREKLYTVRRILAQIREQADRISPSALVRITLKVSGLEKMLSENIEDEERLENARELATLASRYDSMPIPEGLERYLSDTALLSDQDSLTDAKDGVRLMTVHASKGLEFGHVFSVGLEEGLFPHARRDARDEQEALEEERRLFYVAVTRAKERLTISYAMSRMVYGTPRIGFPSQFLDDIPEEVVAREGNATGDGARLSTDTHYTKEDDDDIEWNVLKSLKH</sequence>
<feature type="domain" description="UvrD-like helicase C-terminal" evidence="13">
    <location>
        <begin position="292"/>
        <end position="547"/>
    </location>
</feature>
<keyword evidence="6" id="KW-0238">DNA-binding</keyword>
<dbReference type="Proteomes" id="UP000230833">
    <property type="component" value="Unassembled WGS sequence"/>
</dbReference>
<organism evidence="14 15">
    <name type="scientific">Candidatus Vogelbacteria bacterium CG10_big_fil_rev_8_21_14_0_10_45_14</name>
    <dbReference type="NCBI Taxonomy" id="1975042"/>
    <lineage>
        <taxon>Bacteria</taxon>
        <taxon>Candidatus Vogeliibacteriota</taxon>
    </lineage>
</organism>
<dbReference type="GO" id="GO:0043138">
    <property type="term" value="F:3'-5' DNA helicase activity"/>
    <property type="evidence" value="ECO:0007669"/>
    <property type="project" value="UniProtKB-EC"/>
</dbReference>
<evidence type="ECO:0000256" key="9">
    <source>
        <dbReference type="ARBA" id="ARBA00034808"/>
    </source>
</evidence>
<dbReference type="PANTHER" id="PTHR11070">
    <property type="entry name" value="UVRD / RECB / PCRA DNA HELICASE FAMILY MEMBER"/>
    <property type="match status" value="1"/>
</dbReference>
<keyword evidence="2 11" id="KW-0547">Nucleotide-binding</keyword>
<dbReference type="InterPro" id="IPR014017">
    <property type="entry name" value="DNA_helicase_UvrD-like_C"/>
</dbReference>
<dbReference type="GO" id="GO:0000725">
    <property type="term" value="P:recombinational repair"/>
    <property type="evidence" value="ECO:0007669"/>
    <property type="project" value="TreeGrafter"/>
</dbReference>
<evidence type="ECO:0000256" key="2">
    <source>
        <dbReference type="ARBA" id="ARBA00022741"/>
    </source>
</evidence>
<evidence type="ECO:0000256" key="3">
    <source>
        <dbReference type="ARBA" id="ARBA00022801"/>
    </source>
</evidence>
<dbReference type="SUPFAM" id="SSF52540">
    <property type="entry name" value="P-loop containing nucleoside triphosphate hydrolases"/>
    <property type="match status" value="1"/>
</dbReference>
<gene>
    <name evidence="14" type="ORF">COV07_00115</name>
</gene>
<evidence type="ECO:0000256" key="8">
    <source>
        <dbReference type="ARBA" id="ARBA00034617"/>
    </source>
</evidence>
<dbReference type="GO" id="GO:0005829">
    <property type="term" value="C:cytosol"/>
    <property type="evidence" value="ECO:0007669"/>
    <property type="project" value="TreeGrafter"/>
</dbReference>
<dbReference type="CDD" id="cd18807">
    <property type="entry name" value="SF1_C_UvrD"/>
    <property type="match status" value="1"/>
</dbReference>
<dbReference type="InterPro" id="IPR000212">
    <property type="entry name" value="DNA_helicase_UvrD/REP"/>
</dbReference>
<comment type="similarity">
    <text evidence="1">Belongs to the helicase family. UvrD subfamily.</text>
</comment>
<dbReference type="Gene3D" id="3.40.50.300">
    <property type="entry name" value="P-loop containing nucleotide triphosphate hydrolases"/>
    <property type="match status" value="2"/>
</dbReference>
<dbReference type="GO" id="GO:0003677">
    <property type="term" value="F:DNA binding"/>
    <property type="evidence" value="ECO:0007669"/>
    <property type="project" value="UniProtKB-KW"/>
</dbReference>
<dbReference type="Gene3D" id="1.10.10.160">
    <property type="match status" value="1"/>
</dbReference>
<keyword evidence="3 11" id="KW-0378">Hydrolase</keyword>
<comment type="caution">
    <text evidence="14">The sequence shown here is derived from an EMBL/GenBank/DDBJ whole genome shotgun (WGS) entry which is preliminary data.</text>
</comment>
<dbReference type="Pfam" id="PF00580">
    <property type="entry name" value="UvrD-helicase"/>
    <property type="match status" value="1"/>
</dbReference>
<dbReference type="Gene3D" id="1.10.486.10">
    <property type="entry name" value="PCRA, domain 4"/>
    <property type="match status" value="1"/>
</dbReference>
<dbReference type="EMBL" id="PCYL01000003">
    <property type="protein sequence ID" value="PIR47194.1"/>
    <property type="molecule type" value="Genomic_DNA"/>
</dbReference>
<evidence type="ECO:0000256" key="10">
    <source>
        <dbReference type="ARBA" id="ARBA00048988"/>
    </source>
</evidence>
<dbReference type="InterPro" id="IPR013986">
    <property type="entry name" value="DExx_box_DNA_helicase_dom_sf"/>
</dbReference>
<comment type="catalytic activity">
    <reaction evidence="8">
        <text>Couples ATP hydrolysis with the unwinding of duplex DNA by translocating in the 3'-5' direction.</text>
        <dbReference type="EC" id="5.6.2.4"/>
    </reaction>
</comment>
<reference evidence="14 15" key="1">
    <citation type="submission" date="2017-09" db="EMBL/GenBank/DDBJ databases">
        <title>Depth-based differentiation of microbial function through sediment-hosted aquifers and enrichment of novel symbionts in the deep terrestrial subsurface.</title>
        <authorList>
            <person name="Probst A.J."/>
            <person name="Ladd B."/>
            <person name="Jarett J.K."/>
            <person name="Geller-Mcgrath D.E."/>
            <person name="Sieber C.M."/>
            <person name="Emerson J.B."/>
            <person name="Anantharaman K."/>
            <person name="Thomas B.C."/>
            <person name="Malmstrom R."/>
            <person name="Stieglmeier M."/>
            <person name="Klingl A."/>
            <person name="Woyke T."/>
            <person name="Ryan C.M."/>
            <person name="Banfield J.F."/>
        </authorList>
    </citation>
    <scope>NUCLEOTIDE SEQUENCE [LARGE SCALE GENOMIC DNA]</scope>
    <source>
        <strain evidence="14">CG10_big_fil_rev_8_21_14_0_10_45_14</strain>
    </source>
</reference>
<evidence type="ECO:0000256" key="6">
    <source>
        <dbReference type="ARBA" id="ARBA00023125"/>
    </source>
</evidence>
<evidence type="ECO:0000256" key="5">
    <source>
        <dbReference type="ARBA" id="ARBA00022840"/>
    </source>
</evidence>
<keyword evidence="5 11" id="KW-0067">ATP-binding</keyword>
<evidence type="ECO:0000313" key="14">
    <source>
        <dbReference type="EMBL" id="PIR47194.1"/>
    </source>
</evidence>
<name>A0A2H0RMH9_9BACT</name>
<dbReference type="PROSITE" id="PS51217">
    <property type="entry name" value="UVRD_HELICASE_CTER"/>
    <property type="match status" value="1"/>
</dbReference>
<dbReference type="GO" id="GO:0016887">
    <property type="term" value="F:ATP hydrolysis activity"/>
    <property type="evidence" value="ECO:0007669"/>
    <property type="project" value="RHEA"/>
</dbReference>
<evidence type="ECO:0000256" key="4">
    <source>
        <dbReference type="ARBA" id="ARBA00022806"/>
    </source>
</evidence>
<proteinExistence type="inferred from homology"/>
<dbReference type="InterPro" id="IPR027417">
    <property type="entry name" value="P-loop_NTPase"/>
</dbReference>
<keyword evidence="4 11" id="KW-0347">Helicase</keyword>
<evidence type="ECO:0000313" key="15">
    <source>
        <dbReference type="Proteomes" id="UP000230833"/>
    </source>
</evidence>
<evidence type="ECO:0000259" key="13">
    <source>
        <dbReference type="PROSITE" id="PS51217"/>
    </source>
</evidence>
<evidence type="ECO:0000256" key="1">
    <source>
        <dbReference type="ARBA" id="ARBA00009922"/>
    </source>
</evidence>
<feature type="domain" description="UvrD-like helicase ATP-binding" evidence="12">
    <location>
        <begin position="6"/>
        <end position="291"/>
    </location>
</feature>
<dbReference type="PROSITE" id="PS51198">
    <property type="entry name" value="UVRD_HELICASE_ATP_BIND"/>
    <property type="match status" value="1"/>
</dbReference>
<dbReference type="CDD" id="cd17932">
    <property type="entry name" value="DEXQc_UvrD"/>
    <property type="match status" value="1"/>
</dbReference>
<evidence type="ECO:0000256" key="7">
    <source>
        <dbReference type="ARBA" id="ARBA00023235"/>
    </source>
</evidence>
<dbReference type="Pfam" id="PF13361">
    <property type="entry name" value="UvrD_C"/>
    <property type="match status" value="1"/>
</dbReference>
<dbReference type="PANTHER" id="PTHR11070:SF2">
    <property type="entry name" value="ATP-DEPENDENT DNA HELICASE SRS2"/>
    <property type="match status" value="1"/>
</dbReference>
<evidence type="ECO:0000259" key="12">
    <source>
        <dbReference type="PROSITE" id="PS51198"/>
    </source>
</evidence>
<dbReference type="AlphaFoldDB" id="A0A2H0RMH9"/>
<feature type="binding site" evidence="11">
    <location>
        <begin position="27"/>
        <end position="34"/>
    </location>
    <ligand>
        <name>ATP</name>
        <dbReference type="ChEBI" id="CHEBI:30616"/>
    </ligand>
</feature>